<reference evidence="1" key="1">
    <citation type="submission" date="2021-04" db="EMBL/GenBank/DDBJ databases">
        <title>Complete Genome and methylome analysis of Thiothrix fructosivorans ATCC 49748.</title>
        <authorList>
            <person name="Fomenkov A."/>
            <person name="Sun L."/>
            <person name="Vincze T."/>
            <person name="Grabovich M.Y."/>
            <person name="Roberts R.J."/>
        </authorList>
    </citation>
    <scope>NUCLEOTIDE SEQUENCE</scope>
    <source>
        <strain evidence="1">ATCC 49748</strain>
    </source>
</reference>
<name>A0A8B0SFV6_9GAMM</name>
<evidence type="ECO:0000313" key="1">
    <source>
        <dbReference type="EMBL" id="QTX09310.1"/>
    </source>
</evidence>
<gene>
    <name evidence="1" type="ORF">J1836_011725</name>
</gene>
<organism evidence="1">
    <name type="scientific">Thiothrix fructosivorans</name>
    <dbReference type="NCBI Taxonomy" id="111770"/>
    <lineage>
        <taxon>Bacteria</taxon>
        <taxon>Pseudomonadati</taxon>
        <taxon>Pseudomonadota</taxon>
        <taxon>Gammaproteobacteria</taxon>
        <taxon>Thiotrichales</taxon>
        <taxon>Thiotrichaceae</taxon>
        <taxon>Thiothrix</taxon>
    </lineage>
</organism>
<protein>
    <submittedName>
        <fullName evidence="1">Uncharacterized protein</fullName>
    </submittedName>
</protein>
<accession>A0A8B0SFV6</accession>
<sequence length="54" mass="5797">MNIQLSPKILLFLLAIALPGGVLLLLLPLVNSVKARVRERLLLQSQPAPPSDVG</sequence>
<proteinExistence type="predicted"/>
<dbReference type="EMBL" id="CP072748">
    <property type="protein sequence ID" value="QTX09310.1"/>
    <property type="molecule type" value="Genomic_DNA"/>
</dbReference>
<dbReference type="AlphaFoldDB" id="A0A8B0SFV6"/>